<feature type="compositionally biased region" description="Acidic residues" evidence="8">
    <location>
        <begin position="177"/>
        <end position="192"/>
    </location>
</feature>
<evidence type="ECO:0000313" key="10">
    <source>
        <dbReference type="Proteomes" id="UP000824164"/>
    </source>
</evidence>
<proteinExistence type="inferred from homology"/>
<dbReference type="EMBL" id="DVLT01000042">
    <property type="protein sequence ID" value="HIU02900.1"/>
    <property type="molecule type" value="Genomic_DNA"/>
</dbReference>
<dbReference type="InterPro" id="IPR007793">
    <property type="entry name" value="DivIVA_fam"/>
</dbReference>
<evidence type="ECO:0000256" key="7">
    <source>
        <dbReference type="SAM" id="Coils"/>
    </source>
</evidence>
<organism evidence="9 10">
    <name type="scientific">Candidatus Onthocola gallistercoris</name>
    <dbReference type="NCBI Taxonomy" id="2840876"/>
    <lineage>
        <taxon>Bacteria</taxon>
        <taxon>Bacillati</taxon>
        <taxon>Bacillota</taxon>
        <taxon>Bacilli</taxon>
        <taxon>Candidatus Onthocola</taxon>
    </lineage>
</organism>
<feature type="region of interest" description="Disordered" evidence="8">
    <location>
        <begin position="170"/>
        <end position="196"/>
    </location>
</feature>
<keyword evidence="5 7" id="KW-0175">Coiled coil</keyword>
<protein>
    <submittedName>
        <fullName evidence="9">DivIVA domain-containing protein</fullName>
    </submittedName>
</protein>
<comment type="similarity">
    <text evidence="2">Belongs to the DivIVA family.</text>
</comment>
<evidence type="ECO:0000256" key="5">
    <source>
        <dbReference type="ARBA" id="ARBA00023054"/>
    </source>
</evidence>
<comment type="caution">
    <text evidence="9">The sequence shown here is derived from an EMBL/GenBank/DDBJ whole genome shotgun (WGS) entry which is preliminary data.</text>
</comment>
<accession>A0A9D1KXV3</accession>
<sequence length="207" mass="22948">MLTPIDVQAKTFKTGMGYSKADVDSFLASLYPDYETLYRENMELKDEVQVLNDGINQYKGIEKSLQKALVLAETTSEETIASAKANAAVIEQEASVKAEAILADAKKELENLRAKTVELLQQYESYKSQYKSLATAQMDLLDSDAFKIELAKVDTFVSTEPSVESRMVYQNVPETAAADDDEADDEMDETLSADDPIVQDIASIFDK</sequence>
<keyword evidence="4" id="KW-0132">Cell division</keyword>
<evidence type="ECO:0000256" key="6">
    <source>
        <dbReference type="ARBA" id="ARBA00023306"/>
    </source>
</evidence>
<keyword evidence="3" id="KW-0963">Cytoplasm</keyword>
<name>A0A9D1KXV3_9FIRM</name>
<dbReference type="NCBIfam" id="TIGR03544">
    <property type="entry name" value="DivI1A_domain"/>
    <property type="match status" value="1"/>
</dbReference>
<reference evidence="9" key="1">
    <citation type="submission" date="2020-10" db="EMBL/GenBank/DDBJ databases">
        <authorList>
            <person name="Gilroy R."/>
        </authorList>
    </citation>
    <scope>NUCLEOTIDE SEQUENCE</scope>
    <source>
        <strain evidence="9">CHK187-14744</strain>
    </source>
</reference>
<evidence type="ECO:0000256" key="8">
    <source>
        <dbReference type="SAM" id="MobiDB-lite"/>
    </source>
</evidence>
<dbReference type="Pfam" id="PF05103">
    <property type="entry name" value="DivIVA"/>
    <property type="match status" value="1"/>
</dbReference>
<comment type="subcellular location">
    <subcellularLocation>
        <location evidence="1">Cytoplasm</location>
    </subcellularLocation>
</comment>
<dbReference type="PANTHER" id="PTHR35794">
    <property type="entry name" value="CELL DIVISION PROTEIN DIVIVA"/>
    <property type="match status" value="1"/>
</dbReference>
<evidence type="ECO:0000256" key="3">
    <source>
        <dbReference type="ARBA" id="ARBA00022490"/>
    </source>
</evidence>
<dbReference type="InterPro" id="IPR019933">
    <property type="entry name" value="DivIVA_domain"/>
</dbReference>
<evidence type="ECO:0000256" key="2">
    <source>
        <dbReference type="ARBA" id="ARBA00009008"/>
    </source>
</evidence>
<dbReference type="GO" id="GO:0005737">
    <property type="term" value="C:cytoplasm"/>
    <property type="evidence" value="ECO:0007669"/>
    <property type="project" value="UniProtKB-SubCell"/>
</dbReference>
<dbReference type="AlphaFoldDB" id="A0A9D1KXV3"/>
<feature type="coiled-coil region" evidence="7">
    <location>
        <begin position="95"/>
        <end position="129"/>
    </location>
</feature>
<gene>
    <name evidence="9" type="ORF">IAB63_06560</name>
</gene>
<evidence type="ECO:0000256" key="4">
    <source>
        <dbReference type="ARBA" id="ARBA00022618"/>
    </source>
</evidence>
<evidence type="ECO:0000256" key="1">
    <source>
        <dbReference type="ARBA" id="ARBA00004496"/>
    </source>
</evidence>
<reference evidence="9" key="2">
    <citation type="journal article" date="2021" name="PeerJ">
        <title>Extensive microbial diversity within the chicken gut microbiome revealed by metagenomics and culture.</title>
        <authorList>
            <person name="Gilroy R."/>
            <person name="Ravi A."/>
            <person name="Getino M."/>
            <person name="Pursley I."/>
            <person name="Horton D.L."/>
            <person name="Alikhan N.F."/>
            <person name="Baker D."/>
            <person name="Gharbi K."/>
            <person name="Hall N."/>
            <person name="Watson M."/>
            <person name="Adriaenssens E.M."/>
            <person name="Foster-Nyarko E."/>
            <person name="Jarju S."/>
            <person name="Secka A."/>
            <person name="Antonio M."/>
            <person name="Oren A."/>
            <person name="Chaudhuri R.R."/>
            <person name="La Ragione R."/>
            <person name="Hildebrand F."/>
            <person name="Pallen M.J."/>
        </authorList>
    </citation>
    <scope>NUCLEOTIDE SEQUENCE</scope>
    <source>
        <strain evidence="9">CHK187-14744</strain>
    </source>
</reference>
<dbReference type="Gene3D" id="6.10.250.660">
    <property type="match status" value="1"/>
</dbReference>
<evidence type="ECO:0000313" key="9">
    <source>
        <dbReference type="EMBL" id="HIU02900.1"/>
    </source>
</evidence>
<keyword evidence="6" id="KW-0131">Cell cycle</keyword>
<dbReference type="Proteomes" id="UP000824164">
    <property type="component" value="Unassembled WGS sequence"/>
</dbReference>
<dbReference type="GO" id="GO:0051301">
    <property type="term" value="P:cell division"/>
    <property type="evidence" value="ECO:0007669"/>
    <property type="project" value="UniProtKB-KW"/>
</dbReference>
<dbReference type="PANTHER" id="PTHR35794:SF2">
    <property type="entry name" value="CELL DIVISION PROTEIN DIVIVA"/>
    <property type="match status" value="1"/>
</dbReference>